<evidence type="ECO:0000313" key="2">
    <source>
        <dbReference type="Proteomes" id="UP000003763"/>
    </source>
</evidence>
<dbReference type="PATRIC" id="fig|742733.3.peg.3145"/>
<dbReference type="HOGENOM" id="CLU_477072_0_0_9"/>
<gene>
    <name evidence="1" type="ORF">HMPREF9469_03030</name>
</gene>
<reference evidence="1 2" key="1">
    <citation type="submission" date="2011-08" db="EMBL/GenBank/DDBJ databases">
        <title>The Genome Sequence of Clostridium citroniae WAL-17108.</title>
        <authorList>
            <consortium name="The Broad Institute Genome Sequencing Platform"/>
            <person name="Earl A."/>
            <person name="Ward D."/>
            <person name="Feldgarden M."/>
            <person name="Gevers D."/>
            <person name="Finegold S.M."/>
            <person name="Summanen P.H."/>
            <person name="Molitoris D.R."/>
            <person name="Vaisanen M.L."/>
            <person name="Daigneault M."/>
            <person name="Allen-Vercoe E."/>
            <person name="Young S.K."/>
            <person name="Zeng Q."/>
            <person name="Gargeya S."/>
            <person name="Fitzgerald M."/>
            <person name="Haas B."/>
            <person name="Abouelleil A."/>
            <person name="Alvarado L."/>
            <person name="Arachchi H.M."/>
            <person name="Berlin A."/>
            <person name="Brown A."/>
            <person name="Chapman S.B."/>
            <person name="Chen Z."/>
            <person name="Dunbar C."/>
            <person name="Freedman E."/>
            <person name="Gearin G."/>
            <person name="Gellesch M."/>
            <person name="Goldberg J."/>
            <person name="Griggs A."/>
            <person name="Gujja S."/>
            <person name="Heiman D."/>
            <person name="Howarth C."/>
            <person name="Larson L."/>
            <person name="Lui A."/>
            <person name="MacDonald P.J.P."/>
            <person name="Montmayeur A."/>
            <person name="Murphy C."/>
            <person name="Neiman D."/>
            <person name="Pearson M."/>
            <person name="Priest M."/>
            <person name="Roberts A."/>
            <person name="Saif S."/>
            <person name="Shea T."/>
            <person name="Shenoy N."/>
            <person name="Sisk P."/>
            <person name="Stolte C."/>
            <person name="Sykes S."/>
            <person name="Wortman J."/>
            <person name="Nusbaum C."/>
            <person name="Birren B."/>
        </authorList>
    </citation>
    <scope>NUCLEOTIDE SEQUENCE [LARGE SCALE GENOMIC DNA]</scope>
    <source>
        <strain evidence="1 2">WAL-17108</strain>
    </source>
</reference>
<organism evidence="1 2">
    <name type="scientific">[Clostridium] citroniae WAL-17108</name>
    <dbReference type="NCBI Taxonomy" id="742733"/>
    <lineage>
        <taxon>Bacteria</taxon>
        <taxon>Bacillati</taxon>
        <taxon>Bacillota</taxon>
        <taxon>Clostridia</taxon>
        <taxon>Lachnospirales</taxon>
        <taxon>Lachnospiraceae</taxon>
        <taxon>Enterocloster</taxon>
    </lineage>
</organism>
<dbReference type="EMBL" id="ADLJ01000024">
    <property type="protein sequence ID" value="EHE98218.1"/>
    <property type="molecule type" value="Genomic_DNA"/>
</dbReference>
<proteinExistence type="predicted"/>
<dbReference type="AlphaFoldDB" id="G5HKB8"/>
<evidence type="ECO:0000313" key="1">
    <source>
        <dbReference type="EMBL" id="EHE98218.1"/>
    </source>
</evidence>
<sequence>MGDDVESNAESDAGSVILGTYCFKEGGSIYLPMGDNLKFQSGQVSEAHEIYHAQLQGISVAGILMNILDLEQAAADSLDQRHAEHVQKINLILEQRTRKIHEIYANSMELASLYQYGGFRACLKIHSRHLHAPLRGIFGPNSVSVAHYASFIGPKSPTKYNVQLPESNFQTHSRAVQEGYNSKTKEYREFSSYFYELVQDTHMDHTEKCRQITLLCKDALHMDVASEEWRAAVGDGTAFQAYLDCHGYFDERFYGLYQEWKKGNGKSGYQKVQWEPEVWIGQLKHAGLIKYCSDMVEHALQNIDRCMIDEFDYVEKLAERVKAFDLSHIRVRRDIGEEMLRQEGVLVIKNCYNLGKAEDVFVIGRADLADGSWYSGYEWSGRKLEHFLEKAGFLMIPFMEYDSANERAGFLPAGPKMLFVLLEDFSHCLKWIQKAREKGELYIGDLTHKENDSCFTVLFFNPREKPDTVFVYPVTRRLAGNLKRSAGLDGQVLYADQPEFLKLFAGFDDLLEVLKSFQWLLAFFTDSRVAGIDPESPHTWLGIDLFRSIGNVMFQINPERYLRNLHCLPTKRTVGTPFWALMEFSGACNTGKTYSVGGNLLLFRSREAAQQWKEQCQIRETGIRTYEATGIDLYYWEFLKKYLLHMDAEVYILGNEESGKASVAEIDGILRENS</sequence>
<dbReference type="eggNOG" id="ENOG503455C">
    <property type="taxonomic scope" value="Bacteria"/>
</dbReference>
<dbReference type="Pfam" id="PF20574">
    <property type="entry name" value="DUF6783"/>
    <property type="match status" value="1"/>
</dbReference>
<dbReference type="Proteomes" id="UP000003763">
    <property type="component" value="Unassembled WGS sequence"/>
</dbReference>
<name>G5HKB8_9FIRM</name>
<dbReference type="InterPro" id="IPR046710">
    <property type="entry name" value="DUF6783"/>
</dbReference>
<protein>
    <submittedName>
        <fullName evidence="1">Uncharacterized protein</fullName>
    </submittedName>
</protein>
<accession>G5HKB8</accession>
<comment type="caution">
    <text evidence="1">The sequence shown here is derived from an EMBL/GenBank/DDBJ whole genome shotgun (WGS) entry which is preliminary data.</text>
</comment>